<evidence type="ECO:0000313" key="5">
    <source>
        <dbReference type="Proteomes" id="UP000053372"/>
    </source>
</evidence>
<dbReference type="Proteomes" id="UP000053372">
    <property type="component" value="Unassembled WGS sequence"/>
</dbReference>
<organism evidence="4 5">
    <name type="scientific">Mastigocoleus testarum BC008</name>
    <dbReference type="NCBI Taxonomy" id="371196"/>
    <lineage>
        <taxon>Bacteria</taxon>
        <taxon>Bacillati</taxon>
        <taxon>Cyanobacteriota</taxon>
        <taxon>Cyanophyceae</taxon>
        <taxon>Nostocales</taxon>
        <taxon>Hapalosiphonaceae</taxon>
        <taxon>Mastigocoleus</taxon>
    </lineage>
</organism>
<evidence type="ECO:0000256" key="1">
    <source>
        <dbReference type="SAM" id="MobiDB-lite"/>
    </source>
</evidence>
<dbReference type="InterPro" id="IPR013424">
    <property type="entry name" value="Ice-binding_C"/>
</dbReference>
<comment type="caution">
    <text evidence="4">The sequence shown here is derived from an EMBL/GenBank/DDBJ whole genome shotgun (WGS) entry which is preliminary data.</text>
</comment>
<evidence type="ECO:0000313" key="3">
    <source>
        <dbReference type="EMBL" id="KST68062.1"/>
    </source>
</evidence>
<gene>
    <name evidence="3" type="ORF">BC008_31935</name>
    <name evidence="4" type="ORF">BC008_33190</name>
</gene>
<dbReference type="EMBL" id="LMTZ01000066">
    <property type="protein sequence ID" value="KST68427.1"/>
    <property type="molecule type" value="Genomic_DNA"/>
</dbReference>
<dbReference type="AlphaFoldDB" id="A0A0V7ZVF0"/>
<name>A0A0V7ZVF0_9CYAN</name>
<reference evidence="4 5" key="1">
    <citation type="journal article" date="2015" name="Genome Announc.">
        <title>Draft Genome of the Euendolithic (true boring) Cyanobacterium Mastigocoleus testarum strain BC008.</title>
        <authorList>
            <person name="Guida B.S."/>
            <person name="Garcia-Pichel F."/>
        </authorList>
    </citation>
    <scope>NUCLEOTIDE SEQUENCE [LARGE SCALE GENOMIC DNA]</scope>
    <source>
        <strain evidence="4 5">BC008</strain>
    </source>
</reference>
<keyword evidence="5" id="KW-1185">Reference proteome</keyword>
<feature type="domain" description="Ice-binding protein C-terminal" evidence="2">
    <location>
        <begin position="140"/>
        <end position="159"/>
    </location>
</feature>
<dbReference type="EMBL" id="LMTZ01000083">
    <property type="protein sequence ID" value="KST68062.1"/>
    <property type="molecule type" value="Genomic_DNA"/>
</dbReference>
<dbReference type="Pfam" id="PF07589">
    <property type="entry name" value="PEP-CTERM"/>
    <property type="match status" value="1"/>
</dbReference>
<sequence length="170" mass="18471">MSDNVTGASNCDISNDFSQDSVSPNKPLTVNEAGFFGNTDWMFGGKIGSNSGYKGTSDGQSGSWDISNVIKSTWDDVMLVFKSGQGTQLVGYQLNDAVSSGTWESPFEKAAFNFKGKNTKDVSHISVYYREEQETPKKRSIPEPTSMLGLLGFGVFGTVSTLKHKQKQEA</sequence>
<accession>A0A0V7ZVF0</accession>
<dbReference type="NCBIfam" id="TIGR02595">
    <property type="entry name" value="PEP_CTERM"/>
    <property type="match status" value="1"/>
</dbReference>
<evidence type="ECO:0000313" key="4">
    <source>
        <dbReference type="EMBL" id="KST68427.1"/>
    </source>
</evidence>
<protein>
    <recommendedName>
        <fullName evidence="2">Ice-binding protein C-terminal domain-containing protein</fullName>
    </recommendedName>
</protein>
<feature type="region of interest" description="Disordered" evidence="1">
    <location>
        <begin position="1"/>
        <end position="25"/>
    </location>
</feature>
<evidence type="ECO:0000259" key="2">
    <source>
        <dbReference type="Pfam" id="PF07589"/>
    </source>
</evidence>
<proteinExistence type="predicted"/>